<feature type="domain" description="HTH tetR-type" evidence="6">
    <location>
        <begin position="10"/>
        <end position="70"/>
    </location>
</feature>
<dbReference type="InterPro" id="IPR001647">
    <property type="entry name" value="HTH_TetR"/>
</dbReference>
<keyword evidence="4" id="KW-0804">Transcription</keyword>
<sequence length="220" mass="24133">MARGRAPGFENQREEILAAAARLFAHQGYAGTSMNAVAEACEVSKPTLYHYVKDKQELLAQICETHVQGLARLVDEVKAQQLAPEAHLRALINRFVQSYGEAQNQHRVLTEDVKFLGEAHQQRLLLIERQVVGAFADAVATLRPELQAAKLHKPLTMLLFGMINWTFTWLKPDGDLSYEDMAPMVADLFFGGLGAVSAQAASPARKARPRAAAAASLQKA</sequence>
<name>A0A840L0N5_9BURK</name>
<dbReference type="AlphaFoldDB" id="A0A840L0N5"/>
<keyword evidence="8" id="KW-1185">Reference proteome</keyword>
<dbReference type="GO" id="GO:0000976">
    <property type="term" value="F:transcription cis-regulatory region binding"/>
    <property type="evidence" value="ECO:0007669"/>
    <property type="project" value="TreeGrafter"/>
</dbReference>
<evidence type="ECO:0000256" key="2">
    <source>
        <dbReference type="ARBA" id="ARBA00023015"/>
    </source>
</evidence>
<dbReference type="Pfam" id="PF17932">
    <property type="entry name" value="TetR_C_24"/>
    <property type="match status" value="1"/>
</dbReference>
<evidence type="ECO:0000313" key="8">
    <source>
        <dbReference type="Proteomes" id="UP000562027"/>
    </source>
</evidence>
<comment type="caution">
    <text evidence="7">The sequence shown here is derived from an EMBL/GenBank/DDBJ whole genome shotgun (WGS) entry which is preliminary data.</text>
</comment>
<gene>
    <name evidence="7" type="ORF">HNP55_000489</name>
</gene>
<evidence type="ECO:0000256" key="4">
    <source>
        <dbReference type="ARBA" id="ARBA00023163"/>
    </source>
</evidence>
<dbReference type="InterPro" id="IPR023772">
    <property type="entry name" value="DNA-bd_HTH_TetR-type_CS"/>
</dbReference>
<feature type="DNA-binding region" description="H-T-H motif" evidence="5">
    <location>
        <begin position="33"/>
        <end position="52"/>
    </location>
</feature>
<dbReference type="RefSeq" id="WP_184295828.1">
    <property type="nucleotide sequence ID" value="NZ_JACHLP010000001.1"/>
</dbReference>
<dbReference type="Proteomes" id="UP000562027">
    <property type="component" value="Unassembled WGS sequence"/>
</dbReference>
<dbReference type="PROSITE" id="PS01081">
    <property type="entry name" value="HTH_TETR_1"/>
    <property type="match status" value="1"/>
</dbReference>
<dbReference type="Gene3D" id="1.10.357.10">
    <property type="entry name" value="Tetracycline Repressor, domain 2"/>
    <property type="match status" value="1"/>
</dbReference>
<dbReference type="SUPFAM" id="SSF46689">
    <property type="entry name" value="Homeodomain-like"/>
    <property type="match status" value="1"/>
</dbReference>
<keyword evidence="1" id="KW-0678">Repressor</keyword>
<proteinExistence type="predicted"/>
<evidence type="ECO:0000256" key="5">
    <source>
        <dbReference type="PROSITE-ProRule" id="PRU00335"/>
    </source>
</evidence>
<dbReference type="FunFam" id="1.10.10.60:FF:000141">
    <property type="entry name" value="TetR family transcriptional regulator"/>
    <property type="match status" value="1"/>
</dbReference>
<dbReference type="PANTHER" id="PTHR30055">
    <property type="entry name" value="HTH-TYPE TRANSCRIPTIONAL REGULATOR RUTR"/>
    <property type="match status" value="1"/>
</dbReference>
<dbReference type="InterPro" id="IPR050109">
    <property type="entry name" value="HTH-type_TetR-like_transc_reg"/>
</dbReference>
<dbReference type="Pfam" id="PF00440">
    <property type="entry name" value="TetR_N"/>
    <property type="match status" value="1"/>
</dbReference>
<accession>A0A840L0N5</accession>
<dbReference type="PROSITE" id="PS50977">
    <property type="entry name" value="HTH_TETR_2"/>
    <property type="match status" value="1"/>
</dbReference>
<dbReference type="PANTHER" id="PTHR30055:SF175">
    <property type="entry name" value="HTH-TYPE TRANSCRIPTIONAL REPRESSOR KSTR2"/>
    <property type="match status" value="1"/>
</dbReference>
<protein>
    <submittedName>
        <fullName evidence="7">TetR/AcrR family transcriptional regulator</fullName>
    </submittedName>
</protein>
<dbReference type="PRINTS" id="PR00455">
    <property type="entry name" value="HTHTETR"/>
</dbReference>
<reference evidence="7 8" key="1">
    <citation type="submission" date="2020-08" db="EMBL/GenBank/DDBJ databases">
        <title>Functional genomics of gut bacteria from endangered species of beetles.</title>
        <authorList>
            <person name="Carlos-Shanley C."/>
        </authorList>
    </citation>
    <scope>NUCLEOTIDE SEQUENCE [LARGE SCALE GENOMIC DNA]</scope>
    <source>
        <strain evidence="7 8">S00239</strain>
    </source>
</reference>
<dbReference type="SUPFAM" id="SSF48498">
    <property type="entry name" value="Tetracyclin repressor-like, C-terminal domain"/>
    <property type="match status" value="1"/>
</dbReference>
<evidence type="ECO:0000256" key="3">
    <source>
        <dbReference type="ARBA" id="ARBA00023125"/>
    </source>
</evidence>
<dbReference type="InterPro" id="IPR041490">
    <property type="entry name" value="KstR2_TetR_C"/>
</dbReference>
<keyword evidence="3 5" id="KW-0238">DNA-binding</keyword>
<keyword evidence="2" id="KW-0805">Transcription regulation</keyword>
<dbReference type="EMBL" id="JACHLP010000001">
    <property type="protein sequence ID" value="MBB4841994.1"/>
    <property type="molecule type" value="Genomic_DNA"/>
</dbReference>
<dbReference type="Gene3D" id="1.10.10.60">
    <property type="entry name" value="Homeodomain-like"/>
    <property type="match status" value="1"/>
</dbReference>
<evidence type="ECO:0000259" key="6">
    <source>
        <dbReference type="PROSITE" id="PS50977"/>
    </source>
</evidence>
<evidence type="ECO:0000256" key="1">
    <source>
        <dbReference type="ARBA" id="ARBA00022491"/>
    </source>
</evidence>
<evidence type="ECO:0000313" key="7">
    <source>
        <dbReference type="EMBL" id="MBB4841994.1"/>
    </source>
</evidence>
<dbReference type="GO" id="GO:0003700">
    <property type="term" value="F:DNA-binding transcription factor activity"/>
    <property type="evidence" value="ECO:0007669"/>
    <property type="project" value="TreeGrafter"/>
</dbReference>
<organism evidence="7 8">
    <name type="scientific">Roseateles oligotrophus</name>
    <dbReference type="NCBI Taxonomy" id="1769250"/>
    <lineage>
        <taxon>Bacteria</taxon>
        <taxon>Pseudomonadati</taxon>
        <taxon>Pseudomonadota</taxon>
        <taxon>Betaproteobacteria</taxon>
        <taxon>Burkholderiales</taxon>
        <taxon>Sphaerotilaceae</taxon>
        <taxon>Roseateles</taxon>
    </lineage>
</organism>
<dbReference type="InterPro" id="IPR009057">
    <property type="entry name" value="Homeodomain-like_sf"/>
</dbReference>
<dbReference type="InterPro" id="IPR036271">
    <property type="entry name" value="Tet_transcr_reg_TetR-rel_C_sf"/>
</dbReference>